<gene>
    <name evidence="1" type="ORF">A33Q_4522</name>
</gene>
<name>S2D0L7_INDAL</name>
<dbReference type="eggNOG" id="ENOG502ZAJ9">
    <property type="taxonomic scope" value="Bacteria"/>
</dbReference>
<protein>
    <submittedName>
        <fullName evidence="1">Uncharacterized protein</fullName>
    </submittedName>
</protein>
<proteinExistence type="predicted"/>
<dbReference type="Proteomes" id="UP000006073">
    <property type="component" value="Unassembled WGS sequence"/>
</dbReference>
<dbReference type="STRING" id="1189612.A33Q_4522"/>
<evidence type="ECO:0000313" key="2">
    <source>
        <dbReference type="Proteomes" id="UP000006073"/>
    </source>
</evidence>
<comment type="caution">
    <text evidence="1">The sequence shown here is derived from an EMBL/GenBank/DDBJ whole genome shotgun (WGS) entry which is preliminary data.</text>
</comment>
<keyword evidence="2" id="KW-1185">Reference proteome</keyword>
<sequence>MTLFQNKFKPALFFMHAKSLVSLVVFCFFFVGFSVAQKGEVADLFGSDEVMQIKFSTSFKELKKAKDKKERAPTLMYFSEEPEAWDSLDVELRARGNFRRDKCFFPPLKVRIMKKNRKGGIFENHKNLKLVLPCNDYQGKDDLLIKEYLAYKIYEALNPYHFKTRLVDLEITDLSGRQPKSFFVKGIFIEDDKNVAERFEGKLAKDVQINPFRLHDTTSVRHDFFQFMIANTDWSTVAQHNSTLMMIDRKYIPLPYDFDMAGLVDAPYSVVSEKLSISTVRQRLYRGVCFDSGIFEMVREDYLEKEPEVWEIFNKNTKFLNPKEVNNSRKFLEGFFDILKDENKFKNQILGACRSFN</sequence>
<dbReference type="EMBL" id="ALWO02000052">
    <property type="protein sequence ID" value="EOZ92429.1"/>
    <property type="molecule type" value="Genomic_DNA"/>
</dbReference>
<evidence type="ECO:0000313" key="1">
    <source>
        <dbReference type="EMBL" id="EOZ92429.1"/>
    </source>
</evidence>
<reference evidence="1 2" key="1">
    <citation type="journal article" date="2013" name="Genome Announc.">
        <title>Draft Genome Sequence of Indibacter alkaliphilus Strain LW1T, Isolated from Lonar Lake, a Haloalkaline Lake in the Buldana District of Maharashtra, India.</title>
        <authorList>
            <person name="Singh A."/>
            <person name="Kumar Jangir P."/>
            <person name="Sharma R."/>
            <person name="Singh A."/>
            <person name="Kumar Pinnaka A."/>
            <person name="Shivaji S."/>
        </authorList>
    </citation>
    <scope>NUCLEOTIDE SEQUENCE [LARGE SCALE GENOMIC DNA]</scope>
    <source>
        <strain evidence="2">CCUG 57479 / KCTC 22604 / LW1</strain>
    </source>
</reference>
<organism evidence="1 2">
    <name type="scientific">Indibacter alkaliphilus (strain CCUG 57479 / KCTC 22604 / LW1)</name>
    <dbReference type="NCBI Taxonomy" id="1189612"/>
    <lineage>
        <taxon>Bacteria</taxon>
        <taxon>Pseudomonadati</taxon>
        <taxon>Bacteroidota</taxon>
        <taxon>Cytophagia</taxon>
        <taxon>Cytophagales</taxon>
        <taxon>Cyclobacteriaceae</taxon>
    </lineage>
</organism>
<dbReference type="AlphaFoldDB" id="S2D0L7"/>
<accession>S2D0L7</accession>